<gene>
    <name evidence="3" type="ORF">EWM59_04695</name>
</gene>
<dbReference type="Proteomes" id="UP000293162">
    <property type="component" value="Unassembled WGS sequence"/>
</dbReference>
<name>A0A4V1ZDP0_9BACT</name>
<keyword evidence="4" id="KW-1185">Reference proteome</keyword>
<organism evidence="3 4">
    <name type="scientific">Emticicia agri</name>
    <dbReference type="NCBI Taxonomy" id="2492393"/>
    <lineage>
        <taxon>Bacteria</taxon>
        <taxon>Pseudomonadati</taxon>
        <taxon>Bacteroidota</taxon>
        <taxon>Cytophagia</taxon>
        <taxon>Cytophagales</taxon>
        <taxon>Leadbetterellaceae</taxon>
        <taxon>Emticicia</taxon>
    </lineage>
</organism>
<evidence type="ECO:0000256" key="2">
    <source>
        <dbReference type="ARBA" id="ARBA00023002"/>
    </source>
</evidence>
<dbReference type="InterPro" id="IPR036111">
    <property type="entry name" value="Mal/L-sulfo/L-lacto_DH-like_sf"/>
</dbReference>
<proteinExistence type="inferred from homology"/>
<dbReference type="Gene3D" id="1.10.1530.10">
    <property type="match status" value="1"/>
</dbReference>
<dbReference type="PANTHER" id="PTHR11091">
    <property type="entry name" value="OXIDOREDUCTASE-RELATED"/>
    <property type="match status" value="1"/>
</dbReference>
<dbReference type="Pfam" id="PF02615">
    <property type="entry name" value="Ldh_2"/>
    <property type="match status" value="1"/>
</dbReference>
<dbReference type="OrthoDB" id="924592at2"/>
<dbReference type="SUPFAM" id="SSF89733">
    <property type="entry name" value="L-sulfolactate dehydrogenase-like"/>
    <property type="match status" value="1"/>
</dbReference>
<dbReference type="EMBL" id="SEWF01000005">
    <property type="protein sequence ID" value="RYU96830.1"/>
    <property type="molecule type" value="Genomic_DNA"/>
</dbReference>
<comment type="similarity">
    <text evidence="1">Belongs to the LDH2/MDH2 oxidoreductase family.</text>
</comment>
<dbReference type="RefSeq" id="WP_130019785.1">
    <property type="nucleotide sequence ID" value="NZ_SEWF01000005.1"/>
</dbReference>
<protein>
    <submittedName>
        <fullName evidence="3">Ldh family oxidoreductase</fullName>
    </submittedName>
</protein>
<dbReference type="InterPro" id="IPR043143">
    <property type="entry name" value="Mal/L-sulf/L-lact_DH-like_NADP"/>
</dbReference>
<evidence type="ECO:0000313" key="4">
    <source>
        <dbReference type="Proteomes" id="UP000293162"/>
    </source>
</evidence>
<sequence>MKDSQAILQFSQDILQKAGLDKEKAFHTADILLEGELLGHRTHGLQLLPAYVAELEKDCMTKTGEARLLNDMGAVLALDGNYLPGPWLVNKAIEEACKRALQYGTCIITIQKSHHIACLAAYLEKVARQGFMILLACSDPRNKTVAPFGGLTPTYSPDPLAVGIPTESDPIMIDVSMSTTSNGLVARSHRNQEKLPHDWLLDNQGNVSNDPATFFATPPGSILPLGGLDSGYKGFGLGLMVEALTSALGGHGRSDMPTLWGASVYLQIISPQGFAGEEAFKRETEYFKNQCLNSEPIHADKPVRMPGARGLELKQQQLANGVNLLPETTKALQELGEKYGFHLKE</sequence>
<evidence type="ECO:0000313" key="3">
    <source>
        <dbReference type="EMBL" id="RYU96830.1"/>
    </source>
</evidence>
<accession>A0A4V1ZDP0</accession>
<dbReference type="GO" id="GO:0016491">
    <property type="term" value="F:oxidoreductase activity"/>
    <property type="evidence" value="ECO:0007669"/>
    <property type="project" value="UniProtKB-KW"/>
</dbReference>
<dbReference type="Gene3D" id="3.30.1370.60">
    <property type="entry name" value="Hypothetical oxidoreductase yiak, domain 2"/>
    <property type="match status" value="1"/>
</dbReference>
<comment type="caution">
    <text evidence="3">The sequence shown here is derived from an EMBL/GenBank/DDBJ whole genome shotgun (WGS) entry which is preliminary data.</text>
</comment>
<reference evidence="3 4" key="1">
    <citation type="submission" date="2019-02" db="EMBL/GenBank/DDBJ databases">
        <title>Bacterial novel species Emticicia sp. 17J42-9 isolated from soil.</title>
        <authorList>
            <person name="Jung H.-Y."/>
        </authorList>
    </citation>
    <scope>NUCLEOTIDE SEQUENCE [LARGE SCALE GENOMIC DNA]</scope>
    <source>
        <strain evidence="3 4">17J42-9</strain>
    </source>
</reference>
<dbReference type="PANTHER" id="PTHR11091:SF0">
    <property type="entry name" value="MALATE DEHYDROGENASE"/>
    <property type="match status" value="1"/>
</dbReference>
<dbReference type="InterPro" id="IPR043144">
    <property type="entry name" value="Mal/L-sulf/L-lact_DH-like_ah"/>
</dbReference>
<evidence type="ECO:0000256" key="1">
    <source>
        <dbReference type="ARBA" id="ARBA00006056"/>
    </source>
</evidence>
<keyword evidence="2" id="KW-0560">Oxidoreductase</keyword>
<dbReference type="InterPro" id="IPR003767">
    <property type="entry name" value="Malate/L-lactate_DH-like"/>
</dbReference>
<dbReference type="AlphaFoldDB" id="A0A4V1ZDP0"/>